<sequence length="458" mass="51330">MALKVIKTVRVSPATNSSSDSVDSFNLPLTFFDLRWLKFQPIQRVIFYKLTEPTRESFYSLILPKLELSLSLVLHHYLPIAGRLVWDPQDPKPYISVSKHDTMSLTVAETNADFFLVSGNGLRPAIELHPLVSELTVSDDSASLFSLQITLFPNQGICIGFTVNHAFLDGKSSAMFIKSWAHICRLEEHNQVIDFPLLPNYLTPSFDRTVINVQRELESKTMELLLYLSKDSGNFKSLKPPPISEMSSDVVRATLELTAENIEKLRERAKKDSTLSPLDLHLSTFVIAYAYAWTCAVKARGGNTNRPVRLRYAADFRQRLDQVPAEYVGNCVLTIGWVEYEARVFLEEDGFIKAVEVISDSVKGLDSRGIESLCEDYVEGRKNLIPGTQFGSVVGSTRLGMYEADFGWGRPTKTMVLSTEEFSMSERRDGAGGVEMGVCLKKSEMEIFLSLFSSGLSD</sequence>
<dbReference type="SUPFAM" id="SSF52777">
    <property type="entry name" value="CoA-dependent acyltransferases"/>
    <property type="match status" value="1"/>
</dbReference>
<accession>A0ABD1ASV4</accession>
<dbReference type="Pfam" id="PF02458">
    <property type="entry name" value="Transferase"/>
    <property type="match status" value="1"/>
</dbReference>
<keyword evidence="2" id="KW-0012">Acyltransferase</keyword>
<dbReference type="PANTHER" id="PTHR31625">
    <property type="match status" value="1"/>
</dbReference>
<dbReference type="AlphaFoldDB" id="A0ABD1ASV4"/>
<dbReference type="InterPro" id="IPR023213">
    <property type="entry name" value="CAT-like_dom_sf"/>
</dbReference>
<evidence type="ECO:0000313" key="3">
    <source>
        <dbReference type="EMBL" id="KAL1202795.1"/>
    </source>
</evidence>
<keyword evidence="4" id="KW-1185">Reference proteome</keyword>
<organism evidence="3 4">
    <name type="scientific">Cardamine amara subsp. amara</name>
    <dbReference type="NCBI Taxonomy" id="228776"/>
    <lineage>
        <taxon>Eukaryota</taxon>
        <taxon>Viridiplantae</taxon>
        <taxon>Streptophyta</taxon>
        <taxon>Embryophyta</taxon>
        <taxon>Tracheophyta</taxon>
        <taxon>Spermatophyta</taxon>
        <taxon>Magnoliopsida</taxon>
        <taxon>eudicotyledons</taxon>
        <taxon>Gunneridae</taxon>
        <taxon>Pentapetalae</taxon>
        <taxon>rosids</taxon>
        <taxon>malvids</taxon>
        <taxon>Brassicales</taxon>
        <taxon>Brassicaceae</taxon>
        <taxon>Cardamineae</taxon>
        <taxon>Cardamine</taxon>
    </lineage>
</organism>
<evidence type="ECO:0000256" key="2">
    <source>
        <dbReference type="ARBA" id="ARBA00023315"/>
    </source>
</evidence>
<proteinExistence type="predicted"/>
<comment type="caution">
    <text evidence="3">The sequence shown here is derived from an EMBL/GenBank/DDBJ whole genome shotgun (WGS) entry which is preliminary data.</text>
</comment>
<evidence type="ECO:0000256" key="1">
    <source>
        <dbReference type="ARBA" id="ARBA00022679"/>
    </source>
</evidence>
<dbReference type="Proteomes" id="UP001558713">
    <property type="component" value="Unassembled WGS sequence"/>
</dbReference>
<evidence type="ECO:0000313" key="4">
    <source>
        <dbReference type="Proteomes" id="UP001558713"/>
    </source>
</evidence>
<gene>
    <name evidence="3" type="ORF">V5N11_003632</name>
</gene>
<name>A0ABD1ASV4_CARAN</name>
<dbReference type="InterPro" id="IPR051504">
    <property type="entry name" value="Plant_metabolite_acyltrans"/>
</dbReference>
<reference evidence="3 4" key="1">
    <citation type="submission" date="2024-04" db="EMBL/GenBank/DDBJ databases">
        <title>Genome assembly C_amara_ONT_v2.</title>
        <authorList>
            <person name="Yant L."/>
            <person name="Moore C."/>
            <person name="Slenker M."/>
        </authorList>
    </citation>
    <scope>NUCLEOTIDE SEQUENCE [LARGE SCALE GENOMIC DNA]</scope>
    <source>
        <tissue evidence="3">Leaf</tissue>
    </source>
</reference>
<dbReference type="EMBL" id="JBANAX010000569">
    <property type="protein sequence ID" value="KAL1202795.1"/>
    <property type="molecule type" value="Genomic_DNA"/>
</dbReference>
<protein>
    <submittedName>
        <fullName evidence="3">Agmatine coumaroyltransferase</fullName>
    </submittedName>
</protein>
<dbReference type="Gene3D" id="3.30.559.10">
    <property type="entry name" value="Chloramphenicol acetyltransferase-like domain"/>
    <property type="match status" value="2"/>
</dbReference>
<dbReference type="GO" id="GO:0016747">
    <property type="term" value="F:acyltransferase activity, transferring groups other than amino-acyl groups"/>
    <property type="evidence" value="ECO:0007669"/>
    <property type="project" value="UniProtKB-ARBA"/>
</dbReference>
<keyword evidence="1" id="KW-0808">Transferase</keyword>